<dbReference type="SUPFAM" id="SSF47598">
    <property type="entry name" value="Ribbon-helix-helix"/>
    <property type="match status" value="1"/>
</dbReference>
<organism evidence="2 3">
    <name type="scientific">Limnohabitans parvus II-B4</name>
    <dbReference type="NCBI Taxonomy" id="1293052"/>
    <lineage>
        <taxon>Bacteria</taxon>
        <taxon>Pseudomonadati</taxon>
        <taxon>Pseudomonadota</taxon>
        <taxon>Betaproteobacteria</taxon>
        <taxon>Burkholderiales</taxon>
        <taxon>Comamonadaceae</taxon>
        <taxon>Limnohabitans</taxon>
    </lineage>
</organism>
<gene>
    <name evidence="2" type="ORF">B9Z37_00015</name>
</gene>
<dbReference type="Pfam" id="PF01402">
    <property type="entry name" value="RHH_1"/>
    <property type="match status" value="1"/>
</dbReference>
<dbReference type="InterPro" id="IPR010985">
    <property type="entry name" value="Ribbon_hlx_hlx"/>
</dbReference>
<dbReference type="GO" id="GO:0006355">
    <property type="term" value="P:regulation of DNA-templated transcription"/>
    <property type="evidence" value="ECO:0007669"/>
    <property type="project" value="InterPro"/>
</dbReference>
<evidence type="ECO:0000313" key="3">
    <source>
        <dbReference type="Proteomes" id="UP000250790"/>
    </source>
</evidence>
<dbReference type="InterPro" id="IPR013321">
    <property type="entry name" value="Arc_rbn_hlx_hlx"/>
</dbReference>
<feature type="domain" description="Ribbon-helix-helix protein CopG" evidence="1">
    <location>
        <begin position="11"/>
        <end position="49"/>
    </location>
</feature>
<name>A0A315ED39_9BURK</name>
<protein>
    <recommendedName>
        <fullName evidence="1">Ribbon-helix-helix protein CopG domain-containing protein</fullName>
    </recommendedName>
</protein>
<dbReference type="Proteomes" id="UP000250790">
    <property type="component" value="Unassembled WGS sequence"/>
</dbReference>
<dbReference type="OrthoDB" id="8907023at2"/>
<accession>A0A315ED39</accession>
<dbReference type="Gene3D" id="1.10.1220.10">
    <property type="entry name" value="Met repressor-like"/>
    <property type="match status" value="1"/>
</dbReference>
<dbReference type="InterPro" id="IPR002145">
    <property type="entry name" value="CopG"/>
</dbReference>
<keyword evidence="3" id="KW-1185">Reference proteome</keyword>
<dbReference type="EMBL" id="NESN01000001">
    <property type="protein sequence ID" value="PUE55029.1"/>
    <property type="molecule type" value="Genomic_DNA"/>
</dbReference>
<proteinExistence type="predicted"/>
<dbReference type="CDD" id="cd21631">
    <property type="entry name" value="RHH_CopG_NikR-like"/>
    <property type="match status" value="1"/>
</dbReference>
<evidence type="ECO:0000313" key="2">
    <source>
        <dbReference type="EMBL" id="PUE55029.1"/>
    </source>
</evidence>
<sequence>MFVLPKEVRMTTTVKLPDPLEKSLRQRCAQEGRSISEVMRDALTAYLAQPAATASAFDLGEGVFGRYSGPEDLAETRKNQLADAWADKHAQRA</sequence>
<evidence type="ECO:0000259" key="1">
    <source>
        <dbReference type="Pfam" id="PF01402"/>
    </source>
</evidence>
<reference evidence="2 3" key="1">
    <citation type="submission" date="2017-04" db="EMBL/GenBank/DDBJ databases">
        <title>Unexpected and diverse lifestyles within the genus Limnohabitans.</title>
        <authorList>
            <person name="Kasalicky V."/>
            <person name="Mehrshad M."/>
            <person name="Andrei S.-A."/>
            <person name="Salcher M."/>
            <person name="Kratochvilova H."/>
            <person name="Simek K."/>
            <person name="Ghai R."/>
        </authorList>
    </citation>
    <scope>NUCLEOTIDE SEQUENCE [LARGE SCALE GENOMIC DNA]</scope>
    <source>
        <strain evidence="2 3">II-B4</strain>
    </source>
</reference>
<comment type="caution">
    <text evidence="2">The sequence shown here is derived from an EMBL/GenBank/DDBJ whole genome shotgun (WGS) entry which is preliminary data.</text>
</comment>
<dbReference type="AlphaFoldDB" id="A0A315ED39"/>